<name>A0ABZ3IGH4_9FIRM</name>
<dbReference type="Gene3D" id="1.20.1090.10">
    <property type="entry name" value="Dehydroquinate synthase-like - alpha domain"/>
    <property type="match status" value="1"/>
</dbReference>
<keyword evidence="5" id="KW-1185">Reference proteome</keyword>
<organism evidence="4 5">
    <name type="scientific">Sporomusa silvacetica DSM 10669</name>
    <dbReference type="NCBI Taxonomy" id="1123289"/>
    <lineage>
        <taxon>Bacteria</taxon>
        <taxon>Bacillati</taxon>
        <taxon>Bacillota</taxon>
        <taxon>Negativicutes</taxon>
        <taxon>Selenomonadales</taxon>
        <taxon>Sporomusaceae</taxon>
        <taxon>Sporomusa</taxon>
    </lineage>
</organism>
<protein>
    <submittedName>
        <fullName evidence="4">NADH-dependent butanol dehydrogenase A</fullName>
        <ecNumber evidence="4">1.1.1.-</ecNumber>
    </submittedName>
</protein>
<reference evidence="4" key="1">
    <citation type="submission" date="2024-05" db="EMBL/GenBank/DDBJ databases">
        <title>Isolation and characterization of Sporomusa carbonis sp. nov., a carboxydotrophic hydrogenogen in the genus of Sporomusa isolated from a charcoal burning pile.</title>
        <authorList>
            <person name="Boeer T."/>
            <person name="Rosenbaum F."/>
            <person name="Eysell L."/>
            <person name="Mueller V."/>
            <person name="Daniel R."/>
            <person name="Poehlein A."/>
        </authorList>
    </citation>
    <scope>NUCLEOTIDE SEQUENCE [LARGE SCALE GENOMIC DNA]</scope>
    <source>
        <strain evidence="4">DSM 10669</strain>
    </source>
</reference>
<gene>
    <name evidence="4" type="primary">bdhA</name>
    <name evidence="4" type="ORF">SPSIL_005750</name>
</gene>
<accession>A0ABZ3IGH4</accession>
<dbReference type="Proteomes" id="UP000216752">
    <property type="component" value="Chromosome"/>
</dbReference>
<evidence type="ECO:0000256" key="1">
    <source>
        <dbReference type="ARBA" id="ARBA00023002"/>
    </source>
</evidence>
<dbReference type="PANTHER" id="PTHR43633">
    <property type="entry name" value="ALCOHOL DEHYDROGENASE YQHD"/>
    <property type="match status" value="1"/>
</dbReference>
<dbReference type="InterPro" id="IPR056798">
    <property type="entry name" value="ADH_Fe_C"/>
</dbReference>
<dbReference type="Gene3D" id="3.40.50.1970">
    <property type="match status" value="1"/>
</dbReference>
<proteinExistence type="predicted"/>
<dbReference type="SUPFAM" id="SSF56796">
    <property type="entry name" value="Dehydroquinate synthase-like"/>
    <property type="match status" value="1"/>
</dbReference>
<dbReference type="PANTHER" id="PTHR43633:SF1">
    <property type="entry name" value="ALCOHOL DEHYDROGENASE YQHD"/>
    <property type="match status" value="1"/>
</dbReference>
<feature type="domain" description="Fe-containing alcohol dehydrogenase-like C-terminal" evidence="3">
    <location>
        <begin position="188"/>
        <end position="389"/>
    </location>
</feature>
<feature type="domain" description="Alcohol dehydrogenase iron-type/glycerol dehydrogenase GldA" evidence="2">
    <location>
        <begin position="10"/>
        <end position="177"/>
    </location>
</feature>
<dbReference type="CDD" id="cd08187">
    <property type="entry name" value="BDH"/>
    <property type="match status" value="1"/>
</dbReference>
<dbReference type="EMBL" id="CP155573">
    <property type="protein sequence ID" value="XFO64473.1"/>
    <property type="molecule type" value="Genomic_DNA"/>
</dbReference>
<evidence type="ECO:0000259" key="3">
    <source>
        <dbReference type="Pfam" id="PF25137"/>
    </source>
</evidence>
<evidence type="ECO:0000313" key="4">
    <source>
        <dbReference type="EMBL" id="XFO64473.1"/>
    </source>
</evidence>
<evidence type="ECO:0000313" key="5">
    <source>
        <dbReference type="Proteomes" id="UP000216752"/>
    </source>
</evidence>
<dbReference type="RefSeq" id="WP_094605778.1">
    <property type="nucleotide sequence ID" value="NZ_CP155573.1"/>
</dbReference>
<dbReference type="GO" id="GO:0016491">
    <property type="term" value="F:oxidoreductase activity"/>
    <property type="evidence" value="ECO:0007669"/>
    <property type="project" value="UniProtKB-KW"/>
</dbReference>
<dbReference type="Pfam" id="PF00465">
    <property type="entry name" value="Fe-ADH"/>
    <property type="match status" value="1"/>
</dbReference>
<dbReference type="Pfam" id="PF25137">
    <property type="entry name" value="ADH_Fe_C"/>
    <property type="match status" value="1"/>
</dbReference>
<dbReference type="InterPro" id="IPR001670">
    <property type="entry name" value="ADH_Fe/GldA"/>
</dbReference>
<sequence length="390" mass="42705">MKDFVFQNTTKIYFGKNQLGHLGEEIKPYGSRILLVYGGGSIKRIGLYEKVRNELKSKGLTVFELAGVEPNPRHTTVNKGADICKKEKIDVILAVGGGSTIDCSKAIAATRYYDGDCWDLVTGKAPVTQALPLFTVLTIAATGSEMDCGGVISNVETNEKLGLVDPLLQPKVSFLDPTNTFSVSAYQTACGSVDILSHIFDCFYFADDEGKMDMIDRVMEEVIKTVVKYAPIAIKEPGNYEARANLMWAASWALNGFLGTGTVMAPTCHMIEHEVSAFYDITHGHGLAILTPHWMEYILDETTAPQFKKFDVNVFNVDASLSDIEGAREAIARFKDFVFNTLGLKSRLSDLGVDDKNFAAMANKACPNGILAGYKKLTPSDIEAIFKMSL</sequence>
<keyword evidence="1 4" id="KW-0560">Oxidoreductase</keyword>
<dbReference type="EC" id="1.1.1.-" evidence="4"/>
<evidence type="ECO:0000259" key="2">
    <source>
        <dbReference type="Pfam" id="PF00465"/>
    </source>
</evidence>
<dbReference type="InterPro" id="IPR044731">
    <property type="entry name" value="BDH-like"/>
</dbReference>